<dbReference type="PANTHER" id="PTHR46140:SF1">
    <property type="entry name" value="VACUOLAR TRANSPORTER CHAPERONE COMPLEX SUBUNIT 4-RELATED"/>
    <property type="match status" value="1"/>
</dbReference>
<keyword evidence="8" id="KW-1185">Reference proteome</keyword>
<evidence type="ECO:0000256" key="4">
    <source>
        <dbReference type="ARBA" id="ARBA00023136"/>
    </source>
</evidence>
<feature type="domain" description="DUF202" evidence="6">
    <location>
        <begin position="35"/>
        <end position="95"/>
    </location>
</feature>
<comment type="subcellular location">
    <subcellularLocation>
        <location evidence="1">Endomembrane system</location>
        <topology evidence="1">Multi-pass membrane protein</topology>
    </subcellularLocation>
</comment>
<keyword evidence="2 5" id="KW-0812">Transmembrane</keyword>
<evidence type="ECO:0000259" key="6">
    <source>
        <dbReference type="Pfam" id="PF02656"/>
    </source>
</evidence>
<accession>A0A4V1IX13</accession>
<evidence type="ECO:0000313" key="7">
    <source>
        <dbReference type="EMBL" id="RKP09459.1"/>
    </source>
</evidence>
<organism evidence="7 8">
    <name type="scientific">Thamnocephalis sphaerospora</name>
    <dbReference type="NCBI Taxonomy" id="78915"/>
    <lineage>
        <taxon>Eukaryota</taxon>
        <taxon>Fungi</taxon>
        <taxon>Fungi incertae sedis</taxon>
        <taxon>Zoopagomycota</taxon>
        <taxon>Zoopagomycotina</taxon>
        <taxon>Zoopagomycetes</taxon>
        <taxon>Zoopagales</taxon>
        <taxon>Sigmoideomycetaceae</taxon>
        <taxon>Thamnocephalis</taxon>
    </lineage>
</organism>
<evidence type="ECO:0000256" key="2">
    <source>
        <dbReference type="ARBA" id="ARBA00022692"/>
    </source>
</evidence>
<dbReference type="GO" id="GO:0012505">
    <property type="term" value="C:endomembrane system"/>
    <property type="evidence" value="ECO:0007669"/>
    <property type="project" value="UniProtKB-SubCell"/>
</dbReference>
<protein>
    <recommendedName>
        <fullName evidence="6">DUF202 domain-containing protein</fullName>
    </recommendedName>
</protein>
<feature type="transmembrane region" description="Helical" evidence="5">
    <location>
        <begin position="44"/>
        <end position="62"/>
    </location>
</feature>
<sequence>MSFTNASSTMHRRRVGDIGLLHPKVIHRPARVEPKVHLANERTLFHWLNMAVILTTVAVGFLNSSLPGAAWMAVLFTAAAVGLMVYALRFYYWRMERIARRDTSNYSDLRGPIAMAIMLLSALLIGLAFWVHEQP</sequence>
<keyword evidence="3 5" id="KW-1133">Transmembrane helix</keyword>
<dbReference type="InterPro" id="IPR051572">
    <property type="entry name" value="VTC_Complex_Subunit"/>
</dbReference>
<dbReference type="OrthoDB" id="2243669at2759"/>
<evidence type="ECO:0000256" key="3">
    <source>
        <dbReference type="ARBA" id="ARBA00022989"/>
    </source>
</evidence>
<dbReference type="Pfam" id="PF02656">
    <property type="entry name" value="DUF202"/>
    <property type="match status" value="1"/>
</dbReference>
<dbReference type="PANTHER" id="PTHR46140">
    <property type="entry name" value="VACUOLAR TRANSPORTER CHAPERONE 1-RELATED"/>
    <property type="match status" value="1"/>
</dbReference>
<feature type="transmembrane region" description="Helical" evidence="5">
    <location>
        <begin position="68"/>
        <end position="92"/>
    </location>
</feature>
<evidence type="ECO:0000256" key="5">
    <source>
        <dbReference type="SAM" id="Phobius"/>
    </source>
</evidence>
<dbReference type="InterPro" id="IPR003807">
    <property type="entry name" value="DUF202"/>
</dbReference>
<keyword evidence="4 5" id="KW-0472">Membrane</keyword>
<dbReference type="AlphaFoldDB" id="A0A4V1IX13"/>
<dbReference type="Proteomes" id="UP000271241">
    <property type="component" value="Unassembled WGS sequence"/>
</dbReference>
<name>A0A4V1IX13_9FUNG</name>
<dbReference type="EMBL" id="KZ992512">
    <property type="protein sequence ID" value="RKP09459.1"/>
    <property type="molecule type" value="Genomic_DNA"/>
</dbReference>
<feature type="transmembrane region" description="Helical" evidence="5">
    <location>
        <begin position="113"/>
        <end position="132"/>
    </location>
</feature>
<reference evidence="8" key="1">
    <citation type="journal article" date="2018" name="Nat. Microbiol.">
        <title>Leveraging single-cell genomics to expand the fungal tree of life.</title>
        <authorList>
            <person name="Ahrendt S.R."/>
            <person name="Quandt C.A."/>
            <person name="Ciobanu D."/>
            <person name="Clum A."/>
            <person name="Salamov A."/>
            <person name="Andreopoulos B."/>
            <person name="Cheng J.F."/>
            <person name="Woyke T."/>
            <person name="Pelin A."/>
            <person name="Henrissat B."/>
            <person name="Reynolds N.K."/>
            <person name="Benny G.L."/>
            <person name="Smith M.E."/>
            <person name="James T.Y."/>
            <person name="Grigoriev I.V."/>
        </authorList>
    </citation>
    <scope>NUCLEOTIDE SEQUENCE [LARGE SCALE GENOMIC DNA]</scope>
    <source>
        <strain evidence="8">RSA 1356</strain>
    </source>
</reference>
<gene>
    <name evidence="7" type="ORF">THASP1DRAFT_28738</name>
</gene>
<evidence type="ECO:0000313" key="8">
    <source>
        <dbReference type="Proteomes" id="UP000271241"/>
    </source>
</evidence>
<evidence type="ECO:0000256" key="1">
    <source>
        <dbReference type="ARBA" id="ARBA00004127"/>
    </source>
</evidence>
<proteinExistence type="predicted"/>